<keyword evidence="4" id="KW-0418">Kinase</keyword>
<feature type="region of interest" description="Disordered" evidence="2">
    <location>
        <begin position="548"/>
        <end position="620"/>
    </location>
</feature>
<name>A0A0J7B368_COCIT</name>
<dbReference type="InterPro" id="IPR000719">
    <property type="entry name" value="Prot_kinase_dom"/>
</dbReference>
<sequence>MDFLKSAVVSAISKSSSLPYSFGDRVDNGESIWSLHNGTKREDGSSCSIFTFEISQDRSRLPLAKNALRKLRTLRHPGVLRVLDTVETDTHIYIVTERVLPLSWLVKRRSLSEETAKWGLHSVASTLKFINEDAASVHGAVRVSSIYTSESGEWKLGGFDVLGSMKEDDAVIYTYGSLLPDSHRYAPPEVVKGGWETIKRNPLQRAWILTTLGLLFSRHLMEIFKIIKLAGRRIFLQACTKSYKKLVNSNPKLRLKREEFINELDELSDDFPEEFFKMKILPELLKSVEFGGGGPKVLTTVLKIGTKLTDDEYNQKLTPAIVRLFANPDRAIRVCLLDNLPLMIDRLSQKKVNDKIFPHMVTGFTDMAPVVREQTVKAVLTVIGKLSDRTINGDLLRYLAKTANDEQPGIRTNTTICLGKIARNLGQSSRTKVLVAAFTRSLRDPFVHARNAALLALAATIDLFSEEDCATKIIPAISPALIDKEKLVRDQANKTFDTYLQQIRQYASTMADTALPPQASPDVSAAGTAKSAMSNGVSWAGWAISSFTNKPPRAKGEIQPAGSQGGASQASNATRASSMPRTTVKSPSRGLETTPTTSSDGHRIARTQSERPPETTTIEDDGFEAWGSMAEERDKDHEQEEADALFEARESPSPVPSATPSVPFDDGGEPDFAGWLAAQSKAKTKKVLPKGLSKSSTTTSTTAKSSTTRSSTTSSKPIISGASTAAKPKRIVQPPKKVVETKPKVEPTAEEDDWGEAWD</sequence>
<feature type="compositionally biased region" description="Low complexity" evidence="2">
    <location>
        <begin position="693"/>
        <end position="716"/>
    </location>
</feature>
<feature type="compositionally biased region" description="Basic and acidic residues" evidence="2">
    <location>
        <begin position="737"/>
        <end position="747"/>
    </location>
</feature>
<evidence type="ECO:0000259" key="3">
    <source>
        <dbReference type="PROSITE" id="PS50011"/>
    </source>
</evidence>
<feature type="region of interest" description="Disordered" evidence="2">
    <location>
        <begin position="632"/>
        <end position="759"/>
    </location>
</feature>
<dbReference type="PROSITE" id="PS50011">
    <property type="entry name" value="PROTEIN_KINASE_DOM"/>
    <property type="match status" value="1"/>
</dbReference>
<dbReference type="SUPFAM" id="SSF48371">
    <property type="entry name" value="ARM repeat"/>
    <property type="match status" value="1"/>
</dbReference>
<dbReference type="SUPFAM" id="SSF56112">
    <property type="entry name" value="Protein kinase-like (PK-like)"/>
    <property type="match status" value="1"/>
</dbReference>
<feature type="compositionally biased region" description="Basic and acidic residues" evidence="2">
    <location>
        <begin position="600"/>
        <end position="613"/>
    </location>
</feature>
<dbReference type="PANTHER" id="PTHR12984">
    <property type="entry name" value="SCY1-RELATED S/T PROTEIN KINASE-LIKE"/>
    <property type="match status" value="1"/>
</dbReference>
<dbReference type="AlphaFoldDB" id="A0A0J7B368"/>
<dbReference type="OrthoDB" id="447103at2759"/>
<dbReference type="Pfam" id="PF22956">
    <property type="entry name" value="VPS15-like_hel"/>
    <property type="match status" value="1"/>
</dbReference>
<dbReference type="GO" id="GO:0005524">
    <property type="term" value="F:ATP binding"/>
    <property type="evidence" value="ECO:0007669"/>
    <property type="project" value="InterPro"/>
</dbReference>
<organism evidence="4 5">
    <name type="scientific">Coccidioides immitis RMSCC 2394</name>
    <dbReference type="NCBI Taxonomy" id="404692"/>
    <lineage>
        <taxon>Eukaryota</taxon>
        <taxon>Fungi</taxon>
        <taxon>Dikarya</taxon>
        <taxon>Ascomycota</taxon>
        <taxon>Pezizomycotina</taxon>
        <taxon>Eurotiomycetes</taxon>
        <taxon>Eurotiomycetidae</taxon>
        <taxon>Onygenales</taxon>
        <taxon>Onygenaceae</taxon>
        <taxon>Coccidioides</taxon>
    </lineage>
</organism>
<evidence type="ECO:0000313" key="4">
    <source>
        <dbReference type="EMBL" id="KMP04277.1"/>
    </source>
</evidence>
<accession>A0A0J7B368</accession>
<evidence type="ECO:0000313" key="5">
    <source>
        <dbReference type="Proteomes" id="UP000054565"/>
    </source>
</evidence>
<gene>
    <name evidence="4" type="ORF">CIRG_03968</name>
</gene>
<dbReference type="Gene3D" id="1.25.10.10">
    <property type="entry name" value="Leucine-rich Repeat Variant"/>
    <property type="match status" value="1"/>
</dbReference>
<dbReference type="InterPro" id="IPR011009">
    <property type="entry name" value="Kinase-like_dom_sf"/>
</dbReference>
<feature type="domain" description="Protein kinase" evidence="3">
    <location>
        <begin position="20"/>
        <end position="276"/>
    </location>
</feature>
<reference evidence="5" key="1">
    <citation type="journal article" date="2010" name="Genome Res.">
        <title>Population genomic sequencing of Coccidioides fungi reveals recent hybridization and transposon control.</title>
        <authorList>
            <person name="Neafsey D.E."/>
            <person name="Barker B.M."/>
            <person name="Sharpton T.J."/>
            <person name="Stajich J.E."/>
            <person name="Park D.J."/>
            <person name="Whiston E."/>
            <person name="Hung C.-Y."/>
            <person name="McMahan C."/>
            <person name="White J."/>
            <person name="Sykes S."/>
            <person name="Heiman D."/>
            <person name="Young S."/>
            <person name="Zeng Q."/>
            <person name="Abouelleil A."/>
            <person name="Aftuck L."/>
            <person name="Bessette D."/>
            <person name="Brown A."/>
            <person name="FitzGerald M."/>
            <person name="Lui A."/>
            <person name="Macdonald J.P."/>
            <person name="Priest M."/>
            <person name="Orbach M.J."/>
            <person name="Galgiani J.N."/>
            <person name="Kirkland T.N."/>
            <person name="Cole G.T."/>
            <person name="Birren B.W."/>
            <person name="Henn M.R."/>
            <person name="Taylor J.W."/>
            <person name="Rounsley S.D."/>
        </authorList>
    </citation>
    <scope>NUCLEOTIDE SEQUENCE [LARGE SCALE GENOMIC DNA]</scope>
    <source>
        <strain evidence="5">RMSCC 2394</strain>
    </source>
</reference>
<evidence type="ECO:0000256" key="1">
    <source>
        <dbReference type="ARBA" id="ARBA00022737"/>
    </source>
</evidence>
<protein>
    <submittedName>
        <fullName evidence="4">Kinase family</fullName>
    </submittedName>
</protein>
<dbReference type="InterPro" id="IPR011989">
    <property type="entry name" value="ARM-like"/>
</dbReference>
<evidence type="ECO:0000256" key="2">
    <source>
        <dbReference type="SAM" id="MobiDB-lite"/>
    </source>
</evidence>
<keyword evidence="4" id="KW-0808">Transferase</keyword>
<dbReference type="InterPro" id="IPR016024">
    <property type="entry name" value="ARM-type_fold"/>
</dbReference>
<dbReference type="GO" id="GO:0004672">
    <property type="term" value="F:protein kinase activity"/>
    <property type="evidence" value="ECO:0007669"/>
    <property type="project" value="InterPro"/>
</dbReference>
<dbReference type="InterPro" id="IPR055231">
    <property type="entry name" value="2AA_helical"/>
</dbReference>
<dbReference type="Gene3D" id="1.10.510.10">
    <property type="entry name" value="Transferase(Phosphotransferase) domain 1"/>
    <property type="match status" value="1"/>
</dbReference>
<keyword evidence="1" id="KW-0677">Repeat</keyword>
<dbReference type="EMBL" id="DS028094">
    <property type="protein sequence ID" value="KMP04277.1"/>
    <property type="molecule type" value="Genomic_DNA"/>
</dbReference>
<dbReference type="PANTHER" id="PTHR12984:SF3">
    <property type="entry name" value="N-TERMINAL KINASE-LIKE PROTEIN"/>
    <property type="match status" value="1"/>
</dbReference>
<dbReference type="GO" id="GO:0006409">
    <property type="term" value="P:tRNA export from nucleus"/>
    <property type="evidence" value="ECO:0007669"/>
    <property type="project" value="TreeGrafter"/>
</dbReference>
<dbReference type="Proteomes" id="UP000054565">
    <property type="component" value="Unassembled WGS sequence"/>
</dbReference>
<dbReference type="Gene3D" id="3.30.200.20">
    <property type="entry name" value="Phosphorylase Kinase, domain 1"/>
    <property type="match status" value="1"/>
</dbReference>
<proteinExistence type="predicted"/>
<dbReference type="GO" id="GO:0005737">
    <property type="term" value="C:cytoplasm"/>
    <property type="evidence" value="ECO:0007669"/>
    <property type="project" value="TreeGrafter"/>
</dbReference>
<dbReference type="STRING" id="404692.A0A0J7B368"/>
<feature type="compositionally biased region" description="Acidic residues" evidence="2">
    <location>
        <begin position="748"/>
        <end position="759"/>
    </location>
</feature>
<feature type="compositionally biased region" description="Polar residues" evidence="2">
    <location>
        <begin position="566"/>
        <end position="599"/>
    </location>
</feature>
<dbReference type="InterPro" id="IPR051177">
    <property type="entry name" value="CIK-Related_Protein"/>
</dbReference>